<organism evidence="1 2">
    <name type="scientific">Psychromonas marina</name>
    <dbReference type="NCBI Taxonomy" id="88364"/>
    <lineage>
        <taxon>Bacteria</taxon>
        <taxon>Pseudomonadati</taxon>
        <taxon>Pseudomonadota</taxon>
        <taxon>Gammaproteobacteria</taxon>
        <taxon>Alteromonadales</taxon>
        <taxon>Psychromonadaceae</taxon>
        <taxon>Psychromonas</taxon>
    </lineage>
</organism>
<keyword evidence="2" id="KW-1185">Reference proteome</keyword>
<proteinExistence type="predicted"/>
<dbReference type="RefSeq" id="WP_284205458.1">
    <property type="nucleotide sequence ID" value="NZ_BSPQ01000021.1"/>
</dbReference>
<evidence type="ECO:0008006" key="3">
    <source>
        <dbReference type="Google" id="ProtNLM"/>
    </source>
</evidence>
<evidence type="ECO:0000313" key="2">
    <source>
        <dbReference type="Proteomes" id="UP001157353"/>
    </source>
</evidence>
<dbReference type="Proteomes" id="UP001157353">
    <property type="component" value="Unassembled WGS sequence"/>
</dbReference>
<gene>
    <name evidence="1" type="ORF">GCM10007916_34260</name>
</gene>
<evidence type="ECO:0000313" key="1">
    <source>
        <dbReference type="EMBL" id="GLS92355.1"/>
    </source>
</evidence>
<reference evidence="2" key="1">
    <citation type="journal article" date="2019" name="Int. J. Syst. Evol. Microbiol.">
        <title>The Global Catalogue of Microorganisms (GCM) 10K type strain sequencing project: providing services to taxonomists for standard genome sequencing and annotation.</title>
        <authorList>
            <consortium name="The Broad Institute Genomics Platform"/>
            <consortium name="The Broad Institute Genome Sequencing Center for Infectious Disease"/>
            <person name="Wu L."/>
            <person name="Ma J."/>
        </authorList>
    </citation>
    <scope>NUCLEOTIDE SEQUENCE [LARGE SCALE GENOMIC DNA]</scope>
    <source>
        <strain evidence="2">NBRC 103166</strain>
    </source>
</reference>
<dbReference type="EMBL" id="BSPQ01000021">
    <property type="protein sequence ID" value="GLS92355.1"/>
    <property type="molecule type" value="Genomic_DNA"/>
</dbReference>
<name>A0ABQ6E5G3_9GAMM</name>
<sequence length="219" mass="24678">MQVKQVDITFLHTDQVHVNTFTELLNKYDESVTVAHIVKPQLLDDAIQNGITTRVTEHVVDILQQADKHSKLVVCSCSTLGSIAESTLLESGQYALRIDRAMANIAVNEGPRILVLAALKSTLPATTRLMNKSQLIQKSKNRIDYFVIENSWQYFLNSQYSLYYQAIAEVIKRKQIDYDCVVLAQASMAGVCELMIQKRPLIISSPEIGVKDLLQRLIQ</sequence>
<protein>
    <recommendedName>
        <fullName evidence="3">Asp/Glu/hydantoin racemase</fullName>
    </recommendedName>
</protein>
<accession>A0ABQ6E5G3</accession>
<comment type="caution">
    <text evidence="1">The sequence shown here is derived from an EMBL/GenBank/DDBJ whole genome shotgun (WGS) entry which is preliminary data.</text>
</comment>